<name>A0A5J5ENH5_9PEZI</name>
<dbReference type="AlphaFoldDB" id="A0A5J5ENH5"/>
<reference evidence="2 3" key="1">
    <citation type="submission" date="2019-09" db="EMBL/GenBank/DDBJ databases">
        <title>Draft genome of the ectomycorrhizal ascomycete Sphaerosporella brunnea.</title>
        <authorList>
            <consortium name="DOE Joint Genome Institute"/>
            <person name="Benucci G.M."/>
            <person name="Marozzi G."/>
            <person name="Antonielli L."/>
            <person name="Sanchez S."/>
            <person name="Marco P."/>
            <person name="Wang X."/>
            <person name="Falini L.B."/>
            <person name="Barry K."/>
            <person name="Haridas S."/>
            <person name="Lipzen A."/>
            <person name="Labutti K."/>
            <person name="Grigoriev I.V."/>
            <person name="Murat C."/>
            <person name="Martin F."/>
            <person name="Albertini E."/>
            <person name="Donnini D."/>
            <person name="Bonito G."/>
        </authorList>
    </citation>
    <scope>NUCLEOTIDE SEQUENCE [LARGE SCALE GENOMIC DNA]</scope>
    <source>
        <strain evidence="2 3">Sb_GMNB300</strain>
    </source>
</reference>
<evidence type="ECO:0000313" key="3">
    <source>
        <dbReference type="Proteomes" id="UP000326924"/>
    </source>
</evidence>
<protein>
    <submittedName>
        <fullName evidence="2">Uncharacterized protein</fullName>
    </submittedName>
</protein>
<keyword evidence="3" id="KW-1185">Reference proteome</keyword>
<evidence type="ECO:0000313" key="2">
    <source>
        <dbReference type="EMBL" id="KAA8897241.1"/>
    </source>
</evidence>
<dbReference type="EMBL" id="VXIS01000201">
    <property type="protein sequence ID" value="KAA8897241.1"/>
    <property type="molecule type" value="Genomic_DNA"/>
</dbReference>
<evidence type="ECO:0000256" key="1">
    <source>
        <dbReference type="SAM" id="MobiDB-lite"/>
    </source>
</evidence>
<gene>
    <name evidence="2" type="ORF">FN846DRAFT_910442</name>
</gene>
<dbReference type="InParanoid" id="A0A5J5ENH5"/>
<feature type="compositionally biased region" description="Acidic residues" evidence="1">
    <location>
        <begin position="184"/>
        <end position="201"/>
    </location>
</feature>
<proteinExistence type="predicted"/>
<dbReference type="Proteomes" id="UP000326924">
    <property type="component" value="Unassembled WGS sequence"/>
</dbReference>
<sequence>MCERHSDSERFSDWNILDPILKGSTSDQRPIITPPAKTYIAVTAQWRSAHHTRRRMTYNPGITLIEASTPLHQVRRILEDEFHKAPKGQAFGVTSFIWRCWSVENNNCVRDEGPHFKKFYTDLCINGDRKPTGDRHLPSDIVEDRRIRQDTAGLLIIGSLGNDSDENEEADEEHEGEKDRSELEEGGELEQDEKEEDVEKDEGERAL</sequence>
<comment type="caution">
    <text evidence="2">The sequence shown here is derived from an EMBL/GenBank/DDBJ whole genome shotgun (WGS) entry which is preliminary data.</text>
</comment>
<accession>A0A5J5ENH5</accession>
<feature type="region of interest" description="Disordered" evidence="1">
    <location>
        <begin position="158"/>
        <end position="207"/>
    </location>
</feature>
<organism evidence="2 3">
    <name type="scientific">Sphaerosporella brunnea</name>
    <dbReference type="NCBI Taxonomy" id="1250544"/>
    <lineage>
        <taxon>Eukaryota</taxon>
        <taxon>Fungi</taxon>
        <taxon>Dikarya</taxon>
        <taxon>Ascomycota</taxon>
        <taxon>Pezizomycotina</taxon>
        <taxon>Pezizomycetes</taxon>
        <taxon>Pezizales</taxon>
        <taxon>Pyronemataceae</taxon>
        <taxon>Sphaerosporella</taxon>
    </lineage>
</organism>
<feature type="compositionally biased region" description="Acidic residues" evidence="1">
    <location>
        <begin position="163"/>
        <end position="174"/>
    </location>
</feature>